<accession>A0ABS6X2V9</accession>
<evidence type="ECO:0000313" key="5">
    <source>
        <dbReference type="Proteomes" id="UP000826188"/>
    </source>
</evidence>
<evidence type="ECO:0000256" key="2">
    <source>
        <dbReference type="SAM" id="SignalP"/>
    </source>
</evidence>
<proteinExistence type="predicted"/>
<evidence type="ECO:0000256" key="1">
    <source>
        <dbReference type="ARBA" id="ARBA00022729"/>
    </source>
</evidence>
<feature type="signal peptide" evidence="2">
    <location>
        <begin position="1"/>
        <end position="20"/>
    </location>
</feature>
<dbReference type="InterPro" id="IPR027385">
    <property type="entry name" value="Beta-barrel_OMP"/>
</dbReference>
<evidence type="ECO:0000259" key="3">
    <source>
        <dbReference type="Pfam" id="PF13505"/>
    </source>
</evidence>
<protein>
    <submittedName>
        <fullName evidence="4">Outer membrane beta-barrel protein</fullName>
    </submittedName>
</protein>
<sequence length="228" mass="24858">MKKIILSGALLSIASLNAYSQISAGTVSIGGALNYVRSSVKNEIPPTAIGINSNYTTSSLNIQPIVGYFISDNLSIGINTGVSFGNSEQAESGRFADSNQNYERNSSRKERIVSLGPVARYYKFIGDKFALFGQFGAGYKNNYFSDYSNYSNSVYSYNGRSQGFYANLSPGITFFPTKKLGIEISVNGLSYDRITQKKDGFKWSNSSLYTNFGLSSLFIGGSIYLGRS</sequence>
<dbReference type="InterPro" id="IPR011250">
    <property type="entry name" value="OMP/PagP_B-barrel"/>
</dbReference>
<dbReference type="Proteomes" id="UP000826188">
    <property type="component" value="Unassembled WGS sequence"/>
</dbReference>
<feature type="chain" id="PRO_5045719277" evidence="2">
    <location>
        <begin position="21"/>
        <end position="228"/>
    </location>
</feature>
<keyword evidence="1 2" id="KW-0732">Signal</keyword>
<dbReference type="Pfam" id="PF13505">
    <property type="entry name" value="OMP_b-brl"/>
    <property type="match status" value="1"/>
</dbReference>
<name>A0ABS6X2V9_9BACT</name>
<dbReference type="EMBL" id="JAHWGL010000081">
    <property type="protein sequence ID" value="MBW3130152.1"/>
    <property type="molecule type" value="Genomic_DNA"/>
</dbReference>
<feature type="domain" description="Outer membrane protein beta-barrel" evidence="3">
    <location>
        <begin position="9"/>
        <end position="197"/>
    </location>
</feature>
<dbReference type="SUPFAM" id="SSF56925">
    <property type="entry name" value="OMPA-like"/>
    <property type="match status" value="1"/>
</dbReference>
<reference evidence="4 5" key="1">
    <citation type="submission" date="2021-07" db="EMBL/GenBank/DDBJ databases">
        <title>Hymenobacter profundi sp. nov., isolated from deep-sea water.</title>
        <authorList>
            <person name="Kim M.K."/>
        </authorList>
    </citation>
    <scope>NUCLEOTIDE SEQUENCE [LARGE SCALE GENOMIC DNA]</scope>
    <source>
        <strain evidence="4 5">M2</strain>
    </source>
</reference>
<gene>
    <name evidence="4" type="ORF">KYK14_16430</name>
</gene>
<organism evidence="4 5">
    <name type="scientific">Hymenobacter profundi</name>
    <dbReference type="NCBI Taxonomy" id="1982110"/>
    <lineage>
        <taxon>Bacteria</taxon>
        <taxon>Pseudomonadati</taxon>
        <taxon>Bacteroidota</taxon>
        <taxon>Cytophagia</taxon>
        <taxon>Cytophagales</taxon>
        <taxon>Hymenobacteraceae</taxon>
        <taxon>Hymenobacter</taxon>
    </lineage>
</organism>
<keyword evidence="5" id="KW-1185">Reference proteome</keyword>
<dbReference type="RefSeq" id="WP_185281902.1">
    <property type="nucleotide sequence ID" value="NZ_JAHWGL010000081.1"/>
</dbReference>
<comment type="caution">
    <text evidence="4">The sequence shown here is derived from an EMBL/GenBank/DDBJ whole genome shotgun (WGS) entry which is preliminary data.</text>
</comment>
<evidence type="ECO:0000313" key="4">
    <source>
        <dbReference type="EMBL" id="MBW3130152.1"/>
    </source>
</evidence>